<feature type="transmembrane region" description="Helical" evidence="1">
    <location>
        <begin position="323"/>
        <end position="340"/>
    </location>
</feature>
<feature type="transmembrane region" description="Helical" evidence="1">
    <location>
        <begin position="293"/>
        <end position="317"/>
    </location>
</feature>
<proteinExistence type="predicted"/>
<keyword evidence="1" id="KW-0472">Membrane</keyword>
<feature type="transmembrane region" description="Helical" evidence="1">
    <location>
        <begin position="239"/>
        <end position="260"/>
    </location>
</feature>
<feature type="transmembrane region" description="Helical" evidence="1">
    <location>
        <begin position="215"/>
        <end position="233"/>
    </location>
</feature>
<sequence>MLRLLRSVAGTATAQAALAFVTALQAFLLLHSAADSANDVNGTLSFGQFSLTMLWLGTALSLSSALFGAPLLIRQTKRASALFWQLQLYFACGCALFSALLLWLWQAPLAAQIGFALAHGLALVRSLLKQLQQQRQQFRRVALQDLSYAMVVCTLTLWLFVSERLTLSALGWLNALLLAGLLLCDWRLIRQLQRLASQRWHRPLWWRAWQQQGKAACAGVLAVELLANSYLYMLGAWHGAAAVAPVAAAALLFRPVAVLLQGMLQQWRPQLRQAVVAGAVTGTMQQRMQQLSLAAVLANVLLAAVLLVCWPALIWPAGVNQPFLWLCLLMALLTALRAARQTPVLLLQAQDRFAEQARAQWPFAVGVAALVLMLLAAGTVSAWQADRLLLLLIVAEAGLYLRLRQLCVTKSEAAKS</sequence>
<evidence type="ECO:0000256" key="1">
    <source>
        <dbReference type="SAM" id="Phobius"/>
    </source>
</evidence>
<gene>
    <name evidence="2" type="ORF">ACFFJP_10770</name>
</gene>
<feature type="transmembrane region" description="Helical" evidence="1">
    <location>
        <begin position="361"/>
        <end position="381"/>
    </location>
</feature>
<dbReference type="EMBL" id="JBHLXP010000001">
    <property type="protein sequence ID" value="MFC0048767.1"/>
    <property type="molecule type" value="Genomic_DNA"/>
</dbReference>
<accession>A0ABV6BD13</accession>
<dbReference type="RefSeq" id="WP_377243253.1">
    <property type="nucleotide sequence ID" value="NZ_JBHLXP010000001.1"/>
</dbReference>
<feature type="transmembrane region" description="Helical" evidence="1">
    <location>
        <begin position="167"/>
        <end position="189"/>
    </location>
</feature>
<protein>
    <submittedName>
        <fullName evidence="2">Uncharacterized protein</fullName>
    </submittedName>
</protein>
<name>A0ABV6BD13_9GAMM</name>
<feature type="transmembrane region" description="Helical" evidence="1">
    <location>
        <begin position="109"/>
        <end position="128"/>
    </location>
</feature>
<feature type="transmembrane region" description="Helical" evidence="1">
    <location>
        <begin position="140"/>
        <end position="161"/>
    </location>
</feature>
<feature type="transmembrane region" description="Helical" evidence="1">
    <location>
        <begin position="82"/>
        <end position="103"/>
    </location>
</feature>
<keyword evidence="3" id="KW-1185">Reference proteome</keyword>
<comment type="caution">
    <text evidence="2">The sequence shown here is derived from an EMBL/GenBank/DDBJ whole genome shotgun (WGS) entry which is preliminary data.</text>
</comment>
<organism evidence="2 3">
    <name type="scientific">Rheinheimera tilapiae</name>
    <dbReference type="NCBI Taxonomy" id="875043"/>
    <lineage>
        <taxon>Bacteria</taxon>
        <taxon>Pseudomonadati</taxon>
        <taxon>Pseudomonadota</taxon>
        <taxon>Gammaproteobacteria</taxon>
        <taxon>Chromatiales</taxon>
        <taxon>Chromatiaceae</taxon>
        <taxon>Rheinheimera</taxon>
    </lineage>
</organism>
<dbReference type="Proteomes" id="UP001589813">
    <property type="component" value="Unassembled WGS sequence"/>
</dbReference>
<feature type="transmembrane region" description="Helical" evidence="1">
    <location>
        <begin position="52"/>
        <end position="73"/>
    </location>
</feature>
<evidence type="ECO:0000313" key="2">
    <source>
        <dbReference type="EMBL" id="MFC0048767.1"/>
    </source>
</evidence>
<keyword evidence="1" id="KW-1133">Transmembrane helix</keyword>
<reference evidence="2 3" key="1">
    <citation type="submission" date="2024-09" db="EMBL/GenBank/DDBJ databases">
        <authorList>
            <person name="Sun Q."/>
            <person name="Mori K."/>
        </authorList>
    </citation>
    <scope>NUCLEOTIDE SEQUENCE [LARGE SCALE GENOMIC DNA]</scope>
    <source>
        <strain evidence="2 3">KCTC 23315</strain>
    </source>
</reference>
<keyword evidence="1" id="KW-0812">Transmembrane</keyword>
<evidence type="ECO:0000313" key="3">
    <source>
        <dbReference type="Proteomes" id="UP001589813"/>
    </source>
</evidence>